<gene>
    <name evidence="2" type="ORF">Sango_1341700</name>
</gene>
<comment type="caution">
    <text evidence="2">The sequence shown here is derived from an EMBL/GenBank/DDBJ whole genome shotgun (WGS) entry which is preliminary data.</text>
</comment>
<reference evidence="2" key="1">
    <citation type="submission" date="2020-06" db="EMBL/GenBank/DDBJ databases">
        <authorList>
            <person name="Li T."/>
            <person name="Hu X."/>
            <person name="Zhang T."/>
            <person name="Song X."/>
            <person name="Zhang H."/>
            <person name="Dai N."/>
            <person name="Sheng W."/>
            <person name="Hou X."/>
            <person name="Wei L."/>
        </authorList>
    </citation>
    <scope>NUCLEOTIDE SEQUENCE</scope>
    <source>
        <strain evidence="2">K16</strain>
        <tissue evidence="2">Leaf</tissue>
    </source>
</reference>
<dbReference type="InterPro" id="IPR019446">
    <property type="entry name" value="BMT5-like"/>
</dbReference>
<feature type="domain" description="25S rRNA (uridine-N(3))-methyltransferase BMT5-like" evidence="1">
    <location>
        <begin position="16"/>
        <end position="182"/>
    </location>
</feature>
<proteinExistence type="predicted"/>
<reference evidence="2" key="2">
    <citation type="journal article" date="2024" name="Plant">
        <title>Genomic evolution and insights into agronomic trait innovations of Sesamum species.</title>
        <authorList>
            <person name="Miao H."/>
            <person name="Wang L."/>
            <person name="Qu L."/>
            <person name="Liu H."/>
            <person name="Sun Y."/>
            <person name="Le M."/>
            <person name="Wang Q."/>
            <person name="Wei S."/>
            <person name="Zheng Y."/>
            <person name="Lin W."/>
            <person name="Duan Y."/>
            <person name="Cao H."/>
            <person name="Xiong S."/>
            <person name="Wang X."/>
            <person name="Wei L."/>
            <person name="Li C."/>
            <person name="Ma Q."/>
            <person name="Ju M."/>
            <person name="Zhao R."/>
            <person name="Li G."/>
            <person name="Mu C."/>
            <person name="Tian Q."/>
            <person name="Mei H."/>
            <person name="Zhang T."/>
            <person name="Gao T."/>
            <person name="Zhang H."/>
        </authorList>
    </citation>
    <scope>NUCLEOTIDE SEQUENCE</scope>
    <source>
        <strain evidence="2">K16</strain>
    </source>
</reference>
<sequence>MEEKWIKHYSSGHEILLVGEGDFSFAACLATAFGSASNMVATSLDSPEMLRIKHPSAARNLQLLEEKGCTVIHNVDAHYMCLHHLLSHRKFDRIVFNFPHAGFSISSEHNDCQISCHRDVVRGFLKNAYEMVKEEGEVHITHKTSYPFSKWKIAQVAEEEGLNLSEEEEFYMWEYPGYENKRGDGSRSNDTFPVGRCSTFKFTK</sequence>
<dbReference type="Pfam" id="PF10354">
    <property type="entry name" value="BMT5-like"/>
    <property type="match status" value="1"/>
</dbReference>
<dbReference type="GO" id="GO:0070042">
    <property type="term" value="F:rRNA (uridine-N3-)-methyltransferase activity"/>
    <property type="evidence" value="ECO:0007669"/>
    <property type="project" value="InterPro"/>
</dbReference>
<dbReference type="PANTHER" id="PTHR11538:SF89">
    <property type="entry name" value="PROTEIN, PUTATIVE (DUF2431)-RELATED"/>
    <property type="match status" value="1"/>
</dbReference>
<evidence type="ECO:0000313" key="2">
    <source>
        <dbReference type="EMBL" id="KAK4398662.1"/>
    </source>
</evidence>
<dbReference type="InterPro" id="IPR029063">
    <property type="entry name" value="SAM-dependent_MTases_sf"/>
</dbReference>
<organism evidence="2 3">
    <name type="scientific">Sesamum angolense</name>
    <dbReference type="NCBI Taxonomy" id="2727404"/>
    <lineage>
        <taxon>Eukaryota</taxon>
        <taxon>Viridiplantae</taxon>
        <taxon>Streptophyta</taxon>
        <taxon>Embryophyta</taxon>
        <taxon>Tracheophyta</taxon>
        <taxon>Spermatophyta</taxon>
        <taxon>Magnoliopsida</taxon>
        <taxon>eudicotyledons</taxon>
        <taxon>Gunneridae</taxon>
        <taxon>Pentapetalae</taxon>
        <taxon>asterids</taxon>
        <taxon>lamiids</taxon>
        <taxon>Lamiales</taxon>
        <taxon>Pedaliaceae</taxon>
        <taxon>Sesamum</taxon>
    </lineage>
</organism>
<dbReference type="Gene3D" id="3.40.50.150">
    <property type="entry name" value="Vaccinia Virus protein VP39"/>
    <property type="match status" value="1"/>
</dbReference>
<dbReference type="SUPFAM" id="SSF53335">
    <property type="entry name" value="S-adenosyl-L-methionine-dependent methyltransferases"/>
    <property type="match status" value="1"/>
</dbReference>
<dbReference type="GO" id="GO:0070475">
    <property type="term" value="P:rRNA base methylation"/>
    <property type="evidence" value="ECO:0007669"/>
    <property type="project" value="InterPro"/>
</dbReference>
<dbReference type="PANTHER" id="PTHR11538">
    <property type="entry name" value="PHENYLALANYL-TRNA SYNTHETASE"/>
    <property type="match status" value="1"/>
</dbReference>
<name>A0AAE1WS99_9LAMI</name>
<dbReference type="GO" id="GO:0005737">
    <property type="term" value="C:cytoplasm"/>
    <property type="evidence" value="ECO:0007669"/>
    <property type="project" value="TreeGrafter"/>
</dbReference>
<protein>
    <recommendedName>
        <fullName evidence="1">25S rRNA (uridine-N(3))-methyltransferase BMT5-like domain-containing protein</fullName>
    </recommendedName>
</protein>
<keyword evidence="3" id="KW-1185">Reference proteome</keyword>
<dbReference type="EMBL" id="JACGWL010000007">
    <property type="protein sequence ID" value="KAK4398662.1"/>
    <property type="molecule type" value="Genomic_DNA"/>
</dbReference>
<dbReference type="Proteomes" id="UP001289374">
    <property type="component" value="Unassembled WGS sequence"/>
</dbReference>
<accession>A0AAE1WS99</accession>
<dbReference type="AlphaFoldDB" id="A0AAE1WS99"/>
<evidence type="ECO:0000313" key="3">
    <source>
        <dbReference type="Proteomes" id="UP001289374"/>
    </source>
</evidence>
<evidence type="ECO:0000259" key="1">
    <source>
        <dbReference type="Pfam" id="PF10354"/>
    </source>
</evidence>